<protein>
    <submittedName>
        <fullName evidence="2">Pimeloyl-ACP methyl ester carboxylesterase</fullName>
    </submittedName>
</protein>
<keyword evidence="3" id="KW-1185">Reference proteome</keyword>
<dbReference type="PANTHER" id="PTHR47914:SF1">
    <property type="entry name" value="ALPHA_BETA-HYDROLASES SUPERFAMILY PROTEIN"/>
    <property type="match status" value="1"/>
</dbReference>
<accession>A0A7W9L3L6</accession>
<dbReference type="EMBL" id="JACHOO010000009">
    <property type="protein sequence ID" value="MBB5754687.1"/>
    <property type="molecule type" value="Genomic_DNA"/>
</dbReference>
<dbReference type="RefSeq" id="WP_183858117.1">
    <property type="nucleotide sequence ID" value="NZ_JACHOO010000009.1"/>
</dbReference>
<proteinExistence type="predicted"/>
<dbReference type="SUPFAM" id="SSF53474">
    <property type="entry name" value="alpha/beta-Hydrolases"/>
    <property type="match status" value="1"/>
</dbReference>
<name>A0A7W9L3L6_9HYPH</name>
<dbReference type="InterPro" id="IPR029058">
    <property type="entry name" value="AB_hydrolase_fold"/>
</dbReference>
<dbReference type="Proteomes" id="UP000523821">
    <property type="component" value="Unassembled WGS sequence"/>
</dbReference>
<evidence type="ECO:0000313" key="2">
    <source>
        <dbReference type="EMBL" id="MBB5754687.1"/>
    </source>
</evidence>
<dbReference type="InterPro" id="IPR000073">
    <property type="entry name" value="AB_hydrolase_1"/>
</dbReference>
<dbReference type="PANTHER" id="PTHR47914">
    <property type="entry name" value="ALPHA/BETA-HYDROLASES SUPERFAMILY PROTEIN"/>
    <property type="match status" value="1"/>
</dbReference>
<organism evidence="2 3">
    <name type="scientific">Prosthecomicrobium pneumaticum</name>
    <dbReference type="NCBI Taxonomy" id="81895"/>
    <lineage>
        <taxon>Bacteria</taxon>
        <taxon>Pseudomonadati</taxon>
        <taxon>Pseudomonadota</taxon>
        <taxon>Alphaproteobacteria</taxon>
        <taxon>Hyphomicrobiales</taxon>
        <taxon>Kaistiaceae</taxon>
        <taxon>Prosthecomicrobium</taxon>
    </lineage>
</organism>
<gene>
    <name evidence="2" type="ORF">GGQ63_003775</name>
</gene>
<dbReference type="AlphaFoldDB" id="A0A7W9L3L6"/>
<sequence>MEWTEDRIEWVADGKPVTVGLTRAGTGPGMLLLPALSSISMREEMRPLQERLAEHYATVAIDWPGFGTLPRPKVDWRPDIYRDFLRFVLAEVIRPEITVAAGHATGYVLAQAAADPDSTGRLVLVSPTWRGPLPTMAGKRLGLFRALAKGVDLPLAGAAFYRLNVTGPVIGIMARGHVYADPAWLTGDRMAEKRTVTEAPGARYASFRFVAGELDPFPTRDPWLGAASSIPGNISVLYAESTPRKSKAETAMLASLENVSVTVLPRGKLSFYEEYPDDTAKALLSALA</sequence>
<dbReference type="Gene3D" id="3.40.50.1820">
    <property type="entry name" value="alpha/beta hydrolase"/>
    <property type="match status" value="1"/>
</dbReference>
<feature type="domain" description="AB hydrolase-1" evidence="1">
    <location>
        <begin position="32"/>
        <end position="282"/>
    </location>
</feature>
<reference evidence="2 3" key="1">
    <citation type="submission" date="2020-08" db="EMBL/GenBank/DDBJ databases">
        <title>Genomic Encyclopedia of Type Strains, Phase IV (KMG-IV): sequencing the most valuable type-strain genomes for metagenomic binning, comparative biology and taxonomic classification.</title>
        <authorList>
            <person name="Goeker M."/>
        </authorList>
    </citation>
    <scope>NUCLEOTIDE SEQUENCE [LARGE SCALE GENOMIC DNA]</scope>
    <source>
        <strain evidence="2 3">DSM 16268</strain>
    </source>
</reference>
<dbReference type="Pfam" id="PF12697">
    <property type="entry name" value="Abhydrolase_6"/>
    <property type="match status" value="1"/>
</dbReference>
<evidence type="ECO:0000259" key="1">
    <source>
        <dbReference type="Pfam" id="PF12697"/>
    </source>
</evidence>
<evidence type="ECO:0000313" key="3">
    <source>
        <dbReference type="Proteomes" id="UP000523821"/>
    </source>
</evidence>
<comment type="caution">
    <text evidence="2">The sequence shown here is derived from an EMBL/GenBank/DDBJ whole genome shotgun (WGS) entry which is preliminary data.</text>
</comment>